<keyword evidence="1" id="KW-1133">Transmembrane helix</keyword>
<protein>
    <submittedName>
        <fullName evidence="2">Uncharacterized protein</fullName>
    </submittedName>
</protein>
<proteinExistence type="predicted"/>
<name>A0A0C5BXT0_9ARCH</name>
<reference evidence="2 3" key="2">
    <citation type="journal article" date="2016" name="ISME J.">
        <title>Physiological and genomic characterization of two novel marine thaumarchaeal strains indicates niche differentiation.</title>
        <authorList>
            <person name="Bayer B."/>
            <person name="Vojvoda J."/>
            <person name="Offre P."/>
            <person name="Alves R.J."/>
            <person name="Elisabeth N.H."/>
            <person name="Garcia J.A."/>
            <person name="Volland J.M."/>
            <person name="Srivastava A."/>
            <person name="Schleper C."/>
            <person name="Herndl G.J."/>
        </authorList>
    </citation>
    <scope>NUCLEOTIDE SEQUENCE [LARGE SCALE GENOMIC DNA]</scope>
    <source>
        <strain evidence="2 3">D3C</strain>
    </source>
</reference>
<organism evidence="2 3">
    <name type="scientific">Nitrosopumilus piranensis</name>
    <dbReference type="NCBI Taxonomy" id="1582439"/>
    <lineage>
        <taxon>Archaea</taxon>
        <taxon>Nitrososphaerota</taxon>
        <taxon>Nitrososphaeria</taxon>
        <taxon>Nitrosopumilales</taxon>
        <taxon>Nitrosopumilaceae</taxon>
        <taxon>Nitrosopumilus</taxon>
    </lineage>
</organism>
<evidence type="ECO:0000313" key="3">
    <source>
        <dbReference type="Proteomes" id="UP000032027"/>
    </source>
</evidence>
<keyword evidence="1" id="KW-0472">Membrane</keyword>
<dbReference type="HOGENOM" id="CLU_2565549_0_0_2"/>
<dbReference type="STRING" id="1582439.NPIRD3C_1884"/>
<reference evidence="3" key="1">
    <citation type="submission" date="2015-02" db="EMBL/GenBank/DDBJ databases">
        <title>Characterization of two novel Thaumarchaeota isolated from the Northern Adriatic Sea.</title>
        <authorList>
            <person name="Bayer B."/>
            <person name="Vojvoda J."/>
            <person name="Offre P."/>
            <person name="Srivastava A."/>
            <person name="Elisabeth N."/>
            <person name="Garcia J.A.L."/>
            <person name="Schleper C."/>
            <person name="Herndl G.J."/>
        </authorList>
    </citation>
    <scope>NUCLEOTIDE SEQUENCE [LARGE SCALE GENOMIC DNA]</scope>
    <source>
        <strain evidence="3">D3C</strain>
    </source>
</reference>
<feature type="transmembrane region" description="Helical" evidence="1">
    <location>
        <begin position="7"/>
        <end position="29"/>
    </location>
</feature>
<dbReference type="RefSeq" id="WP_148703813.1">
    <property type="nucleotide sequence ID" value="NZ_CP010868.1"/>
</dbReference>
<evidence type="ECO:0000256" key="1">
    <source>
        <dbReference type="SAM" id="Phobius"/>
    </source>
</evidence>
<dbReference type="AlphaFoldDB" id="A0A0C5BXT0"/>
<keyword evidence="1" id="KW-0812">Transmembrane</keyword>
<accession>A0A0C5BXT0</accession>
<dbReference type="PATRIC" id="fig|1582439.9.peg.1944"/>
<dbReference type="EMBL" id="CP010868">
    <property type="protein sequence ID" value="AJM93094.1"/>
    <property type="molecule type" value="Genomic_DNA"/>
</dbReference>
<dbReference type="KEGG" id="nid:NPIRD3C_1884"/>
<gene>
    <name evidence="2" type="ORF">NPIRD3C_1884</name>
</gene>
<reference evidence="2 3" key="3">
    <citation type="journal article" date="2019" name="Int. J. Syst. Evol. Microbiol.">
        <title>Nitrosopumilus adriaticus sp. nov. and Nitrosopumilus piranensis sp. nov., two ammonia-oxidizing archaea from the Adriatic Sea and members of the class Nitrososphaeria.</title>
        <authorList>
            <person name="Bayer B."/>
            <person name="Vojvoda J."/>
            <person name="Reinthaler T."/>
            <person name="Reyes C."/>
            <person name="Pinto M."/>
            <person name="Herndl G.J."/>
        </authorList>
    </citation>
    <scope>NUCLEOTIDE SEQUENCE [LARGE SCALE GENOMIC DNA]</scope>
    <source>
        <strain evidence="2 3">D3C</strain>
    </source>
</reference>
<dbReference type="Proteomes" id="UP000032027">
    <property type="component" value="Chromosome"/>
</dbReference>
<dbReference type="GeneID" id="41600966"/>
<sequence length="81" mass="9461">MKTKTFLKIGIVCIPILPTFIPESFVNLLNYYSFSIHDTFGGNTLTYDFMSVLFVLIFHWIPLLLIALGVYLAIRLWRKYV</sequence>
<keyword evidence="3" id="KW-1185">Reference proteome</keyword>
<evidence type="ECO:0000313" key="2">
    <source>
        <dbReference type="EMBL" id="AJM93094.1"/>
    </source>
</evidence>
<feature type="transmembrane region" description="Helical" evidence="1">
    <location>
        <begin position="49"/>
        <end position="74"/>
    </location>
</feature>